<dbReference type="InterPro" id="IPR019560">
    <property type="entry name" value="Mitochondrial_18_kDa_protein"/>
</dbReference>
<dbReference type="EMBL" id="JAGTXO010000002">
    <property type="protein sequence ID" value="KAG8469796.1"/>
    <property type="molecule type" value="Genomic_DNA"/>
</dbReference>
<dbReference type="OrthoDB" id="424969at2759"/>
<evidence type="ECO:0000256" key="3">
    <source>
        <dbReference type="ARBA" id="ARBA00029631"/>
    </source>
</evidence>
<evidence type="ECO:0000313" key="5">
    <source>
        <dbReference type="EMBL" id="KAG8469796.1"/>
    </source>
</evidence>
<comment type="similarity">
    <text evidence="1">Belongs to the MTFP1 family.</text>
</comment>
<dbReference type="Pfam" id="PF10558">
    <property type="entry name" value="MTP18"/>
    <property type="match status" value="1"/>
</dbReference>
<dbReference type="GO" id="GO:0005739">
    <property type="term" value="C:mitochondrion"/>
    <property type="evidence" value="ECO:0007669"/>
    <property type="project" value="TreeGrafter"/>
</dbReference>
<evidence type="ECO:0000256" key="4">
    <source>
        <dbReference type="SAM" id="MobiDB-lite"/>
    </source>
</evidence>
<organism evidence="5 6">
    <name type="scientific">Diacronema lutheri</name>
    <name type="common">Unicellular marine alga</name>
    <name type="synonym">Monochrysis lutheri</name>
    <dbReference type="NCBI Taxonomy" id="2081491"/>
    <lineage>
        <taxon>Eukaryota</taxon>
        <taxon>Haptista</taxon>
        <taxon>Haptophyta</taxon>
        <taxon>Pavlovophyceae</taxon>
        <taxon>Pavlovales</taxon>
        <taxon>Pavlovaceae</taxon>
        <taxon>Diacronema</taxon>
    </lineage>
</organism>
<dbReference type="GO" id="GO:0000266">
    <property type="term" value="P:mitochondrial fission"/>
    <property type="evidence" value="ECO:0007669"/>
    <property type="project" value="TreeGrafter"/>
</dbReference>
<evidence type="ECO:0000256" key="2">
    <source>
        <dbReference type="ARBA" id="ARBA00017835"/>
    </source>
</evidence>
<dbReference type="PANTHER" id="PTHR11001">
    <property type="entry name" value="MITOCHONDRIAL FISSION PROCESS PROTEIN 1"/>
    <property type="match status" value="1"/>
</dbReference>
<dbReference type="AlphaFoldDB" id="A0A8J5XIP1"/>
<dbReference type="OMA" id="DVFTWQM"/>
<evidence type="ECO:0000256" key="1">
    <source>
        <dbReference type="ARBA" id="ARBA00009224"/>
    </source>
</evidence>
<gene>
    <name evidence="5" type="ORF">KFE25_006251</name>
</gene>
<name>A0A8J5XIP1_DIALT</name>
<sequence>MPDDVVDHSPHPSHEHSKAGNDIWRDSPLRFAGYTNEVGEAFRPLIAPRLVLGSYAVSVAYVLGDTYDKAALAGRQARAQGLNPTPLVMTSALDVLSWQSIASVAAPGLIINRAVAIAGAALRAVGRQPGWAPTIIGLAAIPLIVKPIDALTDALLDRSLRPAIEEYYRRRGKRD</sequence>
<proteinExistence type="inferred from homology"/>
<protein>
    <recommendedName>
        <fullName evidence="2">Mitochondrial fission process protein 1</fullName>
    </recommendedName>
    <alternativeName>
        <fullName evidence="3">Mitochondrial 18 kDa protein</fullName>
    </alternativeName>
</protein>
<dbReference type="PANTHER" id="PTHR11001:SF2">
    <property type="entry name" value="MITOCHONDRIAL FISSION PROCESS PROTEIN 1"/>
    <property type="match status" value="1"/>
</dbReference>
<reference evidence="5" key="1">
    <citation type="submission" date="2021-05" db="EMBL/GenBank/DDBJ databases">
        <title>The genome of the haptophyte Pavlova lutheri (Diacronema luteri, Pavlovales) - a model for lipid biosynthesis in eukaryotic algae.</title>
        <authorList>
            <person name="Hulatt C.J."/>
            <person name="Posewitz M.C."/>
        </authorList>
    </citation>
    <scope>NUCLEOTIDE SEQUENCE</scope>
    <source>
        <strain evidence="5">NIVA-4/92</strain>
    </source>
</reference>
<dbReference type="Proteomes" id="UP000751190">
    <property type="component" value="Unassembled WGS sequence"/>
</dbReference>
<accession>A0A8J5XIP1</accession>
<keyword evidence="6" id="KW-1185">Reference proteome</keyword>
<feature type="region of interest" description="Disordered" evidence="4">
    <location>
        <begin position="1"/>
        <end position="21"/>
    </location>
</feature>
<comment type="caution">
    <text evidence="5">The sequence shown here is derived from an EMBL/GenBank/DDBJ whole genome shotgun (WGS) entry which is preliminary data.</text>
</comment>
<evidence type="ECO:0000313" key="6">
    <source>
        <dbReference type="Proteomes" id="UP000751190"/>
    </source>
</evidence>